<sequence>MRIAAIDVGSNSIRLLVADAPADGVITPVLRDLQTTRLGQGFAGGRLADAAVHRTLDVIKDFVRQARRAGAEKVVLAATSAVRDAANREDFIHAVYGATGYALRVLSGEEEARLSYLGVTGALGDVRDALVIDIGGGSTEFIWPGQGGIRFRSVNAGAVRMTESGFGSGQIRAVFGDILRDIRPDSPADMIGVGGTVTTLAAMAQEMRTYDPDKVHGYRLTAAKVGKLYHALRKLPVAARQKMPGLQPERADIIPAGALILLRVLQGLNMDSVLVSEADILYGLIIWEAREMS</sequence>
<dbReference type="Proteomes" id="UP000199584">
    <property type="component" value="Unassembled WGS sequence"/>
</dbReference>
<dbReference type="RefSeq" id="WP_092482894.1">
    <property type="nucleotide sequence ID" value="NZ_FOYM01000010.1"/>
</dbReference>
<organism evidence="2 3">
    <name type="scientific">Desulfoscipio geothermicus DSM 3669</name>
    <dbReference type="NCBI Taxonomy" id="1121426"/>
    <lineage>
        <taxon>Bacteria</taxon>
        <taxon>Bacillati</taxon>
        <taxon>Bacillota</taxon>
        <taxon>Clostridia</taxon>
        <taxon>Eubacteriales</taxon>
        <taxon>Desulfallaceae</taxon>
        <taxon>Desulfoscipio</taxon>
    </lineage>
</organism>
<dbReference type="GO" id="GO:0016462">
    <property type="term" value="F:pyrophosphatase activity"/>
    <property type="evidence" value="ECO:0007669"/>
    <property type="project" value="TreeGrafter"/>
</dbReference>
<dbReference type="Gene3D" id="3.30.420.40">
    <property type="match status" value="1"/>
</dbReference>
<dbReference type="AlphaFoldDB" id="A0A1I6DG92"/>
<evidence type="ECO:0000259" key="1">
    <source>
        <dbReference type="Pfam" id="PF02541"/>
    </source>
</evidence>
<evidence type="ECO:0000313" key="2">
    <source>
        <dbReference type="EMBL" id="SFR04500.1"/>
    </source>
</evidence>
<dbReference type="SUPFAM" id="SSF53067">
    <property type="entry name" value="Actin-like ATPase domain"/>
    <property type="match status" value="2"/>
</dbReference>
<dbReference type="InterPro" id="IPR050273">
    <property type="entry name" value="GppA/Ppx_hydrolase"/>
</dbReference>
<keyword evidence="3" id="KW-1185">Reference proteome</keyword>
<dbReference type="STRING" id="39060.SAMN05660706_11084"/>
<evidence type="ECO:0000313" key="3">
    <source>
        <dbReference type="Proteomes" id="UP000199584"/>
    </source>
</evidence>
<feature type="domain" description="Ppx/GppA phosphatase N-terminal" evidence="1">
    <location>
        <begin position="22"/>
        <end position="278"/>
    </location>
</feature>
<gene>
    <name evidence="2" type="ORF">SAMN05660706_11084</name>
</gene>
<dbReference type="CDD" id="cd24054">
    <property type="entry name" value="ASKHA_NBD_AaPPX-GppA_MtPPX2-like"/>
    <property type="match status" value="1"/>
</dbReference>
<reference evidence="3" key="1">
    <citation type="submission" date="2016-10" db="EMBL/GenBank/DDBJ databases">
        <authorList>
            <person name="Varghese N."/>
            <person name="Submissions S."/>
        </authorList>
    </citation>
    <scope>NUCLEOTIDE SEQUENCE [LARGE SCALE GENOMIC DNA]</scope>
    <source>
        <strain evidence="3">DSM 3669</strain>
    </source>
</reference>
<accession>A0A1I6DG92</accession>
<protein>
    <submittedName>
        <fullName evidence="2">Exopolyphosphatase / guanosine-5'-triphosphate,3'-diphosphate pyrophosphatase</fullName>
    </submittedName>
</protein>
<dbReference type="Gene3D" id="3.30.420.150">
    <property type="entry name" value="Exopolyphosphatase. Domain 2"/>
    <property type="match status" value="1"/>
</dbReference>
<name>A0A1I6DG92_9FIRM</name>
<dbReference type="InterPro" id="IPR003695">
    <property type="entry name" value="Ppx_GppA_N"/>
</dbReference>
<dbReference type="PANTHER" id="PTHR30005:SF13">
    <property type="entry name" value="EXOPOLYPHOSPHATASE 2"/>
    <property type="match status" value="1"/>
</dbReference>
<dbReference type="Pfam" id="PF02541">
    <property type="entry name" value="Ppx-GppA"/>
    <property type="match status" value="1"/>
</dbReference>
<dbReference type="EMBL" id="FOYM01000010">
    <property type="protein sequence ID" value="SFR04500.1"/>
    <property type="molecule type" value="Genomic_DNA"/>
</dbReference>
<dbReference type="OrthoDB" id="9807195at2"/>
<dbReference type="PANTHER" id="PTHR30005">
    <property type="entry name" value="EXOPOLYPHOSPHATASE"/>
    <property type="match status" value="1"/>
</dbReference>
<proteinExistence type="predicted"/>
<dbReference type="InterPro" id="IPR043129">
    <property type="entry name" value="ATPase_NBD"/>
</dbReference>